<comment type="caution">
    <text evidence="1">The sequence shown here is derived from an EMBL/GenBank/DDBJ whole genome shotgun (WGS) entry which is preliminary data.</text>
</comment>
<accession>A0AB73ACN1</accession>
<sequence>MDDEKKVTETDENKYNWLILDNKKPEEIQQAIKEFELPDDIFVGTEYPEEVSRMERLYETKLAHPFSLVVINLDQSDNRIEKN</sequence>
<proteinExistence type="predicted"/>
<dbReference type="Proteomes" id="UP000014622">
    <property type="component" value="Unassembled WGS sequence"/>
</dbReference>
<dbReference type="EMBL" id="ATIT01000093">
    <property type="protein sequence ID" value="EPI12189.1"/>
    <property type="molecule type" value="Genomic_DNA"/>
</dbReference>
<name>A0AB73ACN1_ENTFC</name>
<evidence type="ECO:0000313" key="2">
    <source>
        <dbReference type="Proteomes" id="UP000014622"/>
    </source>
</evidence>
<evidence type="ECO:0000313" key="1">
    <source>
        <dbReference type="EMBL" id="EPI12189.1"/>
    </source>
</evidence>
<organism evidence="1 2">
    <name type="scientific">Enterococcus faecium SD2A-2</name>
    <dbReference type="NCBI Taxonomy" id="1244154"/>
    <lineage>
        <taxon>Bacteria</taxon>
        <taxon>Bacillati</taxon>
        <taxon>Bacillota</taxon>
        <taxon>Bacilli</taxon>
        <taxon>Lactobacillales</taxon>
        <taxon>Enterococcaceae</taxon>
        <taxon>Enterococcus</taxon>
    </lineage>
</organism>
<protein>
    <recommendedName>
        <fullName evidence="3">Magnesium transporter CorA family protein</fullName>
    </recommendedName>
</protein>
<dbReference type="AlphaFoldDB" id="A0AB73ACN1"/>
<gene>
    <name evidence="1" type="ORF">D356_01639</name>
</gene>
<reference evidence="1 2" key="1">
    <citation type="submission" date="2013-06" db="EMBL/GenBank/DDBJ databases">
        <authorList>
            <person name="Weinstock G."/>
            <person name="Sodergren E."/>
            <person name="Lobos E.A."/>
            <person name="Fulton L."/>
            <person name="Fulton R."/>
            <person name="Courtney L."/>
            <person name="Fronick C."/>
            <person name="O'Laughlin M."/>
            <person name="Godfrey J."/>
            <person name="Wilson R.M."/>
            <person name="Miner T."/>
            <person name="Farmer C."/>
            <person name="Delehaunty K."/>
            <person name="Cordes M."/>
            <person name="Minx P."/>
            <person name="Tomlinson C."/>
            <person name="Chen J."/>
            <person name="Wollam A."/>
            <person name="Pepin K.H."/>
            <person name="Bhonagiri V."/>
            <person name="Zhang X."/>
            <person name="Warren W."/>
            <person name="Mitreva M."/>
            <person name="Mardis E.R."/>
            <person name="Wilson R.K."/>
        </authorList>
    </citation>
    <scope>NUCLEOTIDE SEQUENCE [LARGE SCALE GENOMIC DNA]</scope>
    <source>
        <strain evidence="1 2">SD2A-2</strain>
    </source>
</reference>
<evidence type="ECO:0008006" key="3">
    <source>
        <dbReference type="Google" id="ProtNLM"/>
    </source>
</evidence>